<dbReference type="AlphaFoldDB" id="T1ILM7"/>
<evidence type="ECO:0000313" key="2">
    <source>
        <dbReference type="Proteomes" id="UP000014500"/>
    </source>
</evidence>
<reference evidence="1" key="2">
    <citation type="submission" date="2015-02" db="UniProtKB">
        <authorList>
            <consortium name="EnsemblMetazoa"/>
        </authorList>
    </citation>
    <scope>IDENTIFICATION</scope>
</reference>
<dbReference type="EMBL" id="JH430855">
    <property type="status" value="NOT_ANNOTATED_CDS"/>
    <property type="molecule type" value="Genomic_DNA"/>
</dbReference>
<dbReference type="EnsemblMetazoa" id="SMAR001862-RA">
    <property type="protein sequence ID" value="SMAR001862-PA"/>
    <property type="gene ID" value="SMAR001862"/>
</dbReference>
<dbReference type="Proteomes" id="UP000014500">
    <property type="component" value="Unassembled WGS sequence"/>
</dbReference>
<keyword evidence="2" id="KW-1185">Reference proteome</keyword>
<sequence>MNNSPTTHVRFLIVRPQSATRQIGNTLHQLIFFIFTRTAPLNLRVVRLVSTYPDRMNEIGSQSRPQRPRRQLQIRAYSRFRIVHFAFTTCRMLKFSVVYDKSRHPIHELIAAWSDRSGLRYFHSAANVRANIVGADAAAEHEFLGSVSDEHEERVAGVRVVTAGHLDGIVILVSATHVVCFDWI</sequence>
<proteinExistence type="predicted"/>
<evidence type="ECO:0000313" key="1">
    <source>
        <dbReference type="EnsemblMetazoa" id="SMAR001862-PA"/>
    </source>
</evidence>
<name>T1ILM7_STRMM</name>
<organism evidence="1 2">
    <name type="scientific">Strigamia maritima</name>
    <name type="common">European centipede</name>
    <name type="synonym">Geophilus maritimus</name>
    <dbReference type="NCBI Taxonomy" id="126957"/>
    <lineage>
        <taxon>Eukaryota</taxon>
        <taxon>Metazoa</taxon>
        <taxon>Ecdysozoa</taxon>
        <taxon>Arthropoda</taxon>
        <taxon>Myriapoda</taxon>
        <taxon>Chilopoda</taxon>
        <taxon>Pleurostigmophora</taxon>
        <taxon>Geophilomorpha</taxon>
        <taxon>Linotaeniidae</taxon>
        <taxon>Strigamia</taxon>
    </lineage>
</organism>
<reference evidence="2" key="1">
    <citation type="submission" date="2011-05" db="EMBL/GenBank/DDBJ databases">
        <authorList>
            <person name="Richards S.R."/>
            <person name="Qu J."/>
            <person name="Jiang H."/>
            <person name="Jhangiani S.N."/>
            <person name="Agravi P."/>
            <person name="Goodspeed R."/>
            <person name="Gross S."/>
            <person name="Mandapat C."/>
            <person name="Jackson L."/>
            <person name="Mathew T."/>
            <person name="Pu L."/>
            <person name="Thornton R."/>
            <person name="Saada N."/>
            <person name="Wilczek-Boney K.B."/>
            <person name="Lee S."/>
            <person name="Kovar C."/>
            <person name="Wu Y."/>
            <person name="Scherer S.E."/>
            <person name="Worley K.C."/>
            <person name="Muzny D.M."/>
            <person name="Gibbs R."/>
        </authorList>
    </citation>
    <scope>NUCLEOTIDE SEQUENCE</scope>
    <source>
        <strain evidence="2">Brora</strain>
    </source>
</reference>
<dbReference type="HOGENOM" id="CLU_1470001_0_0_1"/>
<accession>T1ILM7</accession>
<protein>
    <submittedName>
        <fullName evidence="1">Uncharacterized protein</fullName>
    </submittedName>
</protein>